<reference evidence="16 17" key="1">
    <citation type="submission" date="2018-10" db="EMBL/GenBank/DDBJ databases">
        <title>Horizontal transference of carbapenem resistance between Klebsiella pneumoniae and Kluyvera ascorbata during abdominal infection: a case report.</title>
        <authorList>
            <person name="Raro O.H.F."/>
            <person name="Lima-Morales D."/>
            <person name="Barth A.L."/>
            <person name="Paim T.G.S."/>
            <person name="Mott M.P."/>
            <person name="Riche C.V.W."/>
            <person name="Teixeira U.F."/>
            <person name="Waechter F."/>
            <person name="Dias C.A.G."/>
        </authorList>
    </citation>
    <scope>NUCLEOTIDE SEQUENCE [LARGE SCALE GENOMIC DNA]</scope>
    <source>
        <strain evidence="16 17">OT2</strain>
    </source>
</reference>
<gene>
    <name evidence="16" type="ORF">EB837_24510</name>
</gene>
<evidence type="ECO:0000256" key="4">
    <source>
        <dbReference type="ARBA" id="ARBA00011503"/>
    </source>
</evidence>
<comment type="function">
    <text evidence="1">Involved in the biosynthesis of the siderophore enterobactin (enterochelin), which is a macrocyclic trimeric lactone of N-(2,3-dihydroxybenzoyl)-serine. The serine trilactone serves as a scaffolding for the three catechol functionalities that provide hexadentate coordination for the tightly ligated iron(2+) atoms. Plays an essential role in the assembly of the enterobactin by catalyzing the transfer of the 4'-phosphopantetheine (Ppant) moiety from coenzyme A to the apo-domains of both EntB (ArCP domain) and EntF (PCP domain) to yield their holo-forms which make them competent for the activation of 2,3-dihydroxybenzoate (DHB) and L-serine, respectively.</text>
</comment>
<evidence type="ECO:0000313" key="16">
    <source>
        <dbReference type="EMBL" id="ROU09615.1"/>
    </source>
</evidence>
<name>A0A3N2RQD6_9ENTR</name>
<evidence type="ECO:0000256" key="7">
    <source>
        <dbReference type="ARBA" id="ARBA00023191"/>
    </source>
</evidence>
<dbReference type="GO" id="GO:0008897">
    <property type="term" value="F:holo-[acyl-carrier-protein] synthase activity"/>
    <property type="evidence" value="ECO:0007669"/>
    <property type="project" value="InterPro"/>
</dbReference>
<comment type="catalytic activity">
    <reaction evidence="10">
        <text>apo-[aryl-carrier protein] + CoA = holo-[aryl-carrier protein] + adenosine 3',5'-bisphosphate + H(+)</text>
        <dbReference type="Rhea" id="RHEA:48404"/>
        <dbReference type="Rhea" id="RHEA-COMP:15903"/>
        <dbReference type="Rhea" id="RHEA-COMP:17557"/>
        <dbReference type="ChEBI" id="CHEBI:15378"/>
        <dbReference type="ChEBI" id="CHEBI:29999"/>
        <dbReference type="ChEBI" id="CHEBI:57287"/>
        <dbReference type="ChEBI" id="CHEBI:58343"/>
        <dbReference type="ChEBI" id="CHEBI:64479"/>
    </reaction>
</comment>
<organism evidence="16 17">
    <name type="scientific">Kluyvera ascorbata</name>
    <dbReference type="NCBI Taxonomy" id="51288"/>
    <lineage>
        <taxon>Bacteria</taxon>
        <taxon>Pseudomonadati</taxon>
        <taxon>Pseudomonadota</taxon>
        <taxon>Gammaproteobacteria</taxon>
        <taxon>Enterobacterales</taxon>
        <taxon>Enterobacteriaceae</taxon>
        <taxon>Kluyvera</taxon>
    </lineage>
</organism>
<evidence type="ECO:0000256" key="2">
    <source>
        <dbReference type="ARBA" id="ARBA00004993"/>
    </source>
</evidence>
<feature type="binding site" evidence="13">
    <location>
        <position position="128"/>
    </location>
    <ligand>
        <name>Mg(2+)</name>
        <dbReference type="ChEBI" id="CHEBI:18420"/>
    </ligand>
</feature>
<feature type="binding site" evidence="12">
    <location>
        <begin position="104"/>
        <end position="105"/>
    </location>
    <ligand>
        <name>CoA</name>
        <dbReference type="ChEBI" id="CHEBI:57287"/>
    </ligand>
</feature>
<dbReference type="SUPFAM" id="SSF56214">
    <property type="entry name" value="4'-phosphopantetheinyl transferase"/>
    <property type="match status" value="1"/>
</dbReference>
<feature type="binding site" evidence="12">
    <location>
        <position position="126"/>
    </location>
    <ligand>
        <name>CoA</name>
        <dbReference type="ChEBI" id="CHEBI:57287"/>
    </ligand>
</feature>
<evidence type="ECO:0000256" key="10">
    <source>
        <dbReference type="ARBA" id="ARBA00049176"/>
    </source>
</evidence>
<feature type="domain" description="4'-phosphopantetheinyl transferase N-terminal" evidence="15">
    <location>
        <begin position="53"/>
        <end position="115"/>
    </location>
</feature>
<evidence type="ECO:0000256" key="11">
    <source>
        <dbReference type="ARBA" id="ARBA00049191"/>
    </source>
</evidence>
<evidence type="ECO:0000259" key="14">
    <source>
        <dbReference type="Pfam" id="PF01648"/>
    </source>
</evidence>
<dbReference type="RefSeq" id="WP_101883329.1">
    <property type="nucleotide sequence ID" value="NZ_RHFN01000044.1"/>
</dbReference>
<keyword evidence="7" id="KW-0259">Enterobactin biosynthesis</keyword>
<keyword evidence="6 16" id="KW-0808">Transferase</keyword>
<dbReference type="UniPathway" id="UPA00017"/>
<feature type="binding site" evidence="13">
    <location>
        <position position="126"/>
    </location>
    <ligand>
        <name>Mg(2+)</name>
        <dbReference type="ChEBI" id="CHEBI:18420"/>
    </ligand>
</feature>
<dbReference type="Pfam" id="PF01648">
    <property type="entry name" value="ACPS"/>
    <property type="match status" value="1"/>
</dbReference>
<dbReference type="Pfam" id="PF17837">
    <property type="entry name" value="4PPT_N"/>
    <property type="match status" value="1"/>
</dbReference>
<comment type="caution">
    <text evidence="16">The sequence shown here is derived from an EMBL/GenBank/DDBJ whole genome shotgun (WGS) entry which is preliminary data.</text>
</comment>
<keyword evidence="13" id="KW-0479">Metal-binding</keyword>
<comment type="cofactor">
    <cofactor evidence="13">
        <name>Mg(2+)</name>
        <dbReference type="ChEBI" id="CHEBI:18420"/>
    </cofactor>
</comment>
<comment type="pathway">
    <text evidence="2">Siderophore biosynthesis; enterobactin biosynthesis.</text>
</comment>
<feature type="domain" description="4'-phosphopantetheinyl transferase" evidence="14">
    <location>
        <begin position="124"/>
        <end position="210"/>
    </location>
</feature>
<evidence type="ECO:0000256" key="8">
    <source>
        <dbReference type="ARBA" id="ARBA00029894"/>
    </source>
</evidence>
<dbReference type="PRINTS" id="PR01399">
    <property type="entry name" value="ENTSNTHTASED"/>
</dbReference>
<feature type="binding site" evidence="12">
    <location>
        <position position="170"/>
    </location>
    <ligand>
        <name>CoA</name>
        <dbReference type="ChEBI" id="CHEBI:57287"/>
    </ligand>
</feature>
<dbReference type="Proteomes" id="UP000268051">
    <property type="component" value="Unassembled WGS sequence"/>
</dbReference>
<feature type="binding site" evidence="13">
    <location>
        <position position="127"/>
    </location>
    <ligand>
        <name>Mg(2+)</name>
        <dbReference type="ChEBI" id="CHEBI:18420"/>
    </ligand>
</feature>
<evidence type="ECO:0000256" key="6">
    <source>
        <dbReference type="ARBA" id="ARBA00022679"/>
    </source>
</evidence>
<comment type="similarity">
    <text evidence="3">Belongs to the P-Pant transferase superfamily. EntD family.</text>
</comment>
<evidence type="ECO:0000256" key="3">
    <source>
        <dbReference type="ARBA" id="ARBA00008342"/>
    </source>
</evidence>
<dbReference type="OrthoDB" id="8210607at2"/>
<evidence type="ECO:0000256" key="13">
    <source>
        <dbReference type="PIRSR" id="PIRSR603542-2"/>
    </source>
</evidence>
<feature type="binding site" evidence="12">
    <location>
        <position position="174"/>
    </location>
    <ligand>
        <name>CoA</name>
        <dbReference type="ChEBI" id="CHEBI:57287"/>
    </ligand>
</feature>
<proteinExistence type="inferred from homology"/>
<feature type="binding site" evidence="12">
    <location>
        <position position="61"/>
    </location>
    <ligand>
        <name>CoA</name>
        <dbReference type="ChEBI" id="CHEBI:57287"/>
    </ligand>
</feature>
<comment type="catalytic activity">
    <reaction evidence="11">
        <text>apo-[peptidyl-carrier protein] + CoA = holo-[peptidyl-carrier protein] + adenosine 3',5'-bisphosphate + H(+)</text>
        <dbReference type="Rhea" id="RHEA:46228"/>
        <dbReference type="Rhea" id="RHEA-COMP:11479"/>
        <dbReference type="Rhea" id="RHEA-COMP:11480"/>
        <dbReference type="ChEBI" id="CHEBI:15378"/>
        <dbReference type="ChEBI" id="CHEBI:29999"/>
        <dbReference type="ChEBI" id="CHEBI:57287"/>
        <dbReference type="ChEBI" id="CHEBI:58343"/>
        <dbReference type="ChEBI" id="CHEBI:64479"/>
    </reaction>
</comment>
<protein>
    <recommendedName>
        <fullName evidence="5">Enterobactin synthase component D</fullName>
    </recommendedName>
    <alternativeName>
        <fullName evidence="8">4'-phosphopantetheinyl transferase EntD</fullName>
    </alternativeName>
    <alternativeName>
        <fullName evidence="9">Enterochelin synthase D</fullName>
    </alternativeName>
</protein>
<accession>A0A3N2RQD6</accession>
<evidence type="ECO:0000256" key="1">
    <source>
        <dbReference type="ARBA" id="ARBA00003937"/>
    </source>
</evidence>
<feature type="binding site" evidence="12">
    <location>
        <position position="69"/>
    </location>
    <ligand>
        <name>CoA</name>
        <dbReference type="ChEBI" id="CHEBI:57287"/>
    </ligand>
</feature>
<dbReference type="EMBL" id="RHFN01000044">
    <property type="protein sequence ID" value="ROU09615.1"/>
    <property type="molecule type" value="Genomic_DNA"/>
</dbReference>
<dbReference type="PANTHER" id="PTHR38096:SF1">
    <property type="entry name" value="ENTEROBACTIN SYNTHASE COMPONENT D"/>
    <property type="match status" value="1"/>
</dbReference>
<dbReference type="AlphaFoldDB" id="A0A3N2RQD6"/>
<dbReference type="InterPro" id="IPR041354">
    <property type="entry name" value="4PPT_N"/>
</dbReference>
<evidence type="ECO:0000259" key="15">
    <source>
        <dbReference type="Pfam" id="PF17837"/>
    </source>
</evidence>
<dbReference type="InterPro" id="IPR008278">
    <property type="entry name" value="4-PPantetheinyl_Trfase_dom"/>
</dbReference>
<dbReference type="GO" id="GO:0009239">
    <property type="term" value="P:enterobactin biosynthetic process"/>
    <property type="evidence" value="ECO:0007669"/>
    <property type="project" value="UniProtKB-UniPathway"/>
</dbReference>
<sequence>MCIHIKSNDFFIREETMIHLQQLPSFKLSILKFDVEYYKDILFERYNIPFPRLLDAALTKRRAEYLAARIAAKRILNISGEKGTPGTALDRSPTWPTGWCGSLSHTNEYAVALISPTSQGLIAGVDIENFEPKVLKETAYIFSNQKEQEIISKVVMDYEMALLIIFSAKESLFKGLYPEVKRLFLFDAAQLIKFDEDKNKVIFMLTQDLSPMRRKGIELTIYYMFFDRGVITYTG</sequence>
<evidence type="ECO:0000256" key="12">
    <source>
        <dbReference type="PIRSR" id="PIRSR603542-1"/>
    </source>
</evidence>
<comment type="subunit">
    <text evidence="4">EntB, EntD, EntE, and EntF form a multienzyme complex called enterobactin synthase.</text>
</comment>
<dbReference type="InterPro" id="IPR003542">
    <property type="entry name" value="Enbac_synth_compD-like"/>
</dbReference>
<keyword evidence="13" id="KW-0460">Magnesium</keyword>
<dbReference type="PANTHER" id="PTHR38096">
    <property type="entry name" value="ENTEROBACTIN SYNTHASE COMPONENT D"/>
    <property type="match status" value="1"/>
</dbReference>
<evidence type="ECO:0000256" key="5">
    <source>
        <dbReference type="ARBA" id="ARBA00019087"/>
    </source>
</evidence>
<dbReference type="GO" id="GO:0009366">
    <property type="term" value="C:enterobactin synthetase complex"/>
    <property type="evidence" value="ECO:0007669"/>
    <property type="project" value="InterPro"/>
</dbReference>
<evidence type="ECO:0000313" key="17">
    <source>
        <dbReference type="Proteomes" id="UP000268051"/>
    </source>
</evidence>
<dbReference type="GO" id="GO:0000287">
    <property type="term" value="F:magnesium ion binding"/>
    <property type="evidence" value="ECO:0007669"/>
    <property type="project" value="InterPro"/>
</dbReference>
<dbReference type="InterPro" id="IPR037143">
    <property type="entry name" value="4-PPantetheinyl_Trfase_dom_sf"/>
</dbReference>
<evidence type="ECO:0000256" key="9">
    <source>
        <dbReference type="ARBA" id="ARBA00031996"/>
    </source>
</evidence>
<dbReference type="GO" id="GO:0005886">
    <property type="term" value="C:plasma membrane"/>
    <property type="evidence" value="ECO:0007669"/>
    <property type="project" value="TreeGrafter"/>
</dbReference>